<dbReference type="Proteomes" id="UP000000753">
    <property type="component" value="Chromosome"/>
</dbReference>
<keyword evidence="12" id="KW-1185">Reference proteome</keyword>
<dbReference type="InterPro" id="IPR011538">
    <property type="entry name" value="Nuo51_FMN-bd"/>
</dbReference>
<proteinExistence type="inferred from homology"/>
<dbReference type="NCBIfam" id="TIGR01945">
    <property type="entry name" value="rnfC"/>
    <property type="match status" value="1"/>
</dbReference>
<comment type="function">
    <text evidence="8">Part of a membrane-bound complex that couples electron transfer with translocation of ions across the membrane.</text>
</comment>
<gene>
    <name evidence="8" type="primary">rnfC</name>
    <name evidence="11" type="ordered locus">swp_2369</name>
</gene>
<dbReference type="PANTHER" id="PTHR43034:SF2">
    <property type="entry name" value="ION-TRANSLOCATING OXIDOREDUCTASE COMPLEX SUBUNIT C"/>
    <property type="match status" value="1"/>
</dbReference>
<accession>B8CM56</accession>
<protein>
    <recommendedName>
        <fullName evidence="8">Ion-translocating oxidoreductase complex subunit C</fullName>
        <ecNumber evidence="8">7.-.-.-</ecNumber>
    </recommendedName>
    <alternativeName>
        <fullName evidence="8">Rnf electron transport complex subunit C</fullName>
    </alternativeName>
</protein>
<feature type="binding site" evidence="8">
    <location>
        <position position="386"/>
    </location>
    <ligand>
        <name>[4Fe-4S] cluster</name>
        <dbReference type="ChEBI" id="CHEBI:49883"/>
        <label>1</label>
    </ligand>
</feature>
<feature type="region of interest" description="Disordered" evidence="9">
    <location>
        <begin position="540"/>
        <end position="780"/>
    </location>
</feature>
<feature type="compositionally biased region" description="Polar residues" evidence="9">
    <location>
        <begin position="755"/>
        <end position="779"/>
    </location>
</feature>
<comment type="cofactor">
    <cofactor evidence="8">
        <name>[4Fe-4S] cluster</name>
        <dbReference type="ChEBI" id="CHEBI:49883"/>
    </cofactor>
    <text evidence="8">Binds 2 [4Fe-4S] clusters per subunit.</text>
</comment>
<evidence type="ECO:0000256" key="5">
    <source>
        <dbReference type="ARBA" id="ARBA00022982"/>
    </source>
</evidence>
<keyword evidence="4 8" id="KW-0677">Repeat</keyword>
<feature type="compositionally biased region" description="Polar residues" evidence="9">
    <location>
        <begin position="874"/>
        <end position="886"/>
    </location>
</feature>
<evidence type="ECO:0000256" key="4">
    <source>
        <dbReference type="ARBA" id="ARBA00022737"/>
    </source>
</evidence>
<dbReference type="InterPro" id="IPR037225">
    <property type="entry name" value="Nuo51_FMN-bd_sf"/>
</dbReference>
<name>B8CM56_SHEPW</name>
<dbReference type="PROSITE" id="PS51379">
    <property type="entry name" value="4FE4S_FER_2"/>
    <property type="match status" value="2"/>
</dbReference>
<comment type="subunit">
    <text evidence="8">The complex is composed of six subunits: RnfA, RnfB, RnfC, RnfD, RnfE and RnfG.</text>
</comment>
<evidence type="ECO:0000256" key="2">
    <source>
        <dbReference type="ARBA" id="ARBA00022485"/>
    </source>
</evidence>
<evidence type="ECO:0000259" key="10">
    <source>
        <dbReference type="PROSITE" id="PS51379"/>
    </source>
</evidence>
<keyword evidence="6 8" id="KW-0408">Iron</keyword>
<keyword evidence="8" id="KW-0997">Cell inner membrane</keyword>
<dbReference type="InterPro" id="IPR017896">
    <property type="entry name" value="4Fe4S_Fe-S-bd"/>
</dbReference>
<dbReference type="GO" id="GO:0046872">
    <property type="term" value="F:metal ion binding"/>
    <property type="evidence" value="ECO:0007669"/>
    <property type="project" value="UniProtKB-KW"/>
</dbReference>
<dbReference type="InterPro" id="IPR010208">
    <property type="entry name" value="Ion_transpt_RnfC/RsxC"/>
</dbReference>
<dbReference type="NCBIfam" id="NF003454">
    <property type="entry name" value="PRK05035.1"/>
    <property type="match status" value="1"/>
</dbReference>
<evidence type="ECO:0000313" key="11">
    <source>
        <dbReference type="EMBL" id="ACJ29113.1"/>
    </source>
</evidence>
<dbReference type="InterPro" id="IPR017900">
    <property type="entry name" value="4Fe4S_Fe_S_CS"/>
</dbReference>
<dbReference type="HOGENOM" id="CLU_010808_5_0_6"/>
<feature type="domain" description="4Fe-4S ferredoxin-type" evidence="10">
    <location>
        <begin position="410"/>
        <end position="439"/>
    </location>
</feature>
<keyword evidence="2 8" id="KW-0004">4Fe-4S</keyword>
<feature type="region of interest" description="Disordered" evidence="9">
    <location>
        <begin position="465"/>
        <end position="498"/>
    </location>
</feature>
<feature type="binding site" evidence="8">
    <location>
        <position position="390"/>
    </location>
    <ligand>
        <name>[4Fe-4S] cluster</name>
        <dbReference type="ChEBI" id="CHEBI:49883"/>
        <label>2</label>
    </ligand>
</feature>
<dbReference type="Pfam" id="PF01512">
    <property type="entry name" value="Complex1_51K"/>
    <property type="match status" value="1"/>
</dbReference>
<feature type="compositionally biased region" description="Low complexity" evidence="9">
    <location>
        <begin position="839"/>
        <end position="869"/>
    </location>
</feature>
<dbReference type="SUPFAM" id="SSF142019">
    <property type="entry name" value="Nqo1 FMN-binding domain-like"/>
    <property type="match status" value="1"/>
</dbReference>
<feature type="binding site" evidence="8">
    <location>
        <position position="422"/>
    </location>
    <ligand>
        <name>[4Fe-4S] cluster</name>
        <dbReference type="ChEBI" id="CHEBI:49883"/>
        <label>2</label>
    </ligand>
</feature>
<dbReference type="Pfam" id="PF13375">
    <property type="entry name" value="RnfC_N"/>
    <property type="match status" value="1"/>
</dbReference>
<feature type="compositionally biased region" description="Polar residues" evidence="9">
    <location>
        <begin position="661"/>
        <end position="671"/>
    </location>
</feature>
<comment type="subcellular location">
    <subcellularLocation>
        <location evidence="8">Cell inner membrane</location>
        <topology evidence="8">Peripheral membrane protein</topology>
    </subcellularLocation>
</comment>
<feature type="binding site" evidence="8">
    <location>
        <position position="419"/>
    </location>
    <ligand>
        <name>[4Fe-4S] cluster</name>
        <dbReference type="ChEBI" id="CHEBI:49883"/>
        <label>2</label>
    </ligand>
</feature>
<feature type="binding site" evidence="8">
    <location>
        <position position="383"/>
    </location>
    <ligand>
        <name>[4Fe-4S] cluster</name>
        <dbReference type="ChEBI" id="CHEBI:49883"/>
        <label>1</label>
    </ligand>
</feature>
<evidence type="ECO:0000256" key="3">
    <source>
        <dbReference type="ARBA" id="ARBA00022723"/>
    </source>
</evidence>
<organism evidence="11 12">
    <name type="scientific">Shewanella piezotolerans (strain WP3 / JCM 13877)</name>
    <dbReference type="NCBI Taxonomy" id="225849"/>
    <lineage>
        <taxon>Bacteria</taxon>
        <taxon>Pseudomonadati</taxon>
        <taxon>Pseudomonadota</taxon>
        <taxon>Gammaproteobacteria</taxon>
        <taxon>Alteromonadales</taxon>
        <taxon>Shewanellaceae</taxon>
        <taxon>Shewanella</taxon>
    </lineage>
</organism>
<dbReference type="AlphaFoldDB" id="B8CM56"/>
<feature type="binding site" evidence="8">
    <location>
        <position position="425"/>
    </location>
    <ligand>
        <name>[4Fe-4S] cluster</name>
        <dbReference type="ChEBI" id="CHEBI:49883"/>
        <label>2</label>
    </ligand>
</feature>
<dbReference type="OrthoDB" id="9767754at2"/>
<feature type="compositionally biased region" description="Low complexity" evidence="9">
    <location>
        <begin position="606"/>
        <end position="631"/>
    </location>
</feature>
<evidence type="ECO:0000256" key="6">
    <source>
        <dbReference type="ARBA" id="ARBA00023004"/>
    </source>
</evidence>
<dbReference type="EMBL" id="CP000472">
    <property type="protein sequence ID" value="ACJ29113.1"/>
    <property type="molecule type" value="Genomic_DNA"/>
</dbReference>
<feature type="compositionally biased region" description="Polar residues" evidence="9">
    <location>
        <begin position="806"/>
        <end position="828"/>
    </location>
</feature>
<keyword evidence="7 8" id="KW-0411">Iron-sulfur</keyword>
<keyword evidence="1 8" id="KW-0813">Transport</keyword>
<dbReference type="Pfam" id="PF12838">
    <property type="entry name" value="Fer4_7"/>
    <property type="match status" value="1"/>
</dbReference>
<feature type="compositionally biased region" description="Low complexity" evidence="9">
    <location>
        <begin position="735"/>
        <end position="754"/>
    </location>
</feature>
<feature type="domain" description="4Fe-4S ferredoxin-type" evidence="10">
    <location>
        <begin position="369"/>
        <end position="400"/>
    </location>
</feature>
<dbReference type="HAMAP" id="MF_00461">
    <property type="entry name" value="RsxC_RnfC"/>
    <property type="match status" value="1"/>
</dbReference>
<dbReference type="KEGG" id="swp:swp_2369"/>
<sequence length="917" mass="97090">MLTLLEQIDKGTIWRSHGGIHPPELKALSNRTAIRKLPLARQFILPIPQVGDSALLTIKAGERVLKGQALTVGTSFAHCPVHAPTSGTVTAIKPMPSNHASGLPVLSCILIADGKDEAIETHTSEISKLDNQQILQKIQDAGIAGLGGAAFPTHIKLRPASDIELVIINGIECEPYITSDDRLMQEYSDEIISGIGIIERLLTPKRIIIAIEDNKPEAFEAMQHSLNRSELSSEKTRITSVPTKYPSGGEKQLIQILTGQEVPSGAIPAQLGMLVQNVGTAYAIQDAVINGQPLISRVVTVTGQNSESPGNYWVPVGTQIDHVLQVNGFKGKLEQDKVIIGGPMMGHTLPDIAAPVLKGTNCILLPSSDEVAPEQPEMPCIRCGECAVACPAQLLPQQLFWHAQAQEYDKAASFNLNDCIECGCCSYVCPSDIPLVEYYRVAKSALRSQSEEKKQADLAKQRFDARQQRLQDEKTARENKAKEAAERRKNNMTGTDKNAVAEAMARIKAKKAADASAENASTEAVQDKKAQVAAAIARAKAKKSLSSATTTTSDETTDVVDDKKAKINAAIARAKAKKAKQAASADSGLTSEPSNTVAVDDKKAKVAAAIARAKAKKSLSSATTTTSAETTDVVDDKKAKINAAIARAKAKKAKQAASADSGLTSEPSNTVAVDDKKAKVAAAIARAKAKKQAQAENGVHNQHASSVEPDEATASKLNSQTDAPQSSEEMKKARIAAAVAKAKAKKAQTADSAKSTGTTQVDAVESNQQNSQAEVTQSAEEIKKARIAAAVAKAKAKKAQTAGSAESTESAQVDAVESNQLNSQTDVPQSPEEMKKARIAAAVAKAKAKKAQTTDSAESTESTESTESALVDTVESNQLNSQTDVPQSPEEIKKARIAAAVAKAKAKKAKAKLEEKE</sequence>
<evidence type="ECO:0000256" key="9">
    <source>
        <dbReference type="SAM" id="MobiDB-lite"/>
    </source>
</evidence>
<dbReference type="GO" id="GO:0022900">
    <property type="term" value="P:electron transport chain"/>
    <property type="evidence" value="ECO:0007669"/>
    <property type="project" value="UniProtKB-UniRule"/>
</dbReference>
<feature type="compositionally biased region" description="Polar residues" evidence="9">
    <location>
        <begin position="715"/>
        <end position="727"/>
    </location>
</feature>
<feature type="binding site" evidence="8">
    <location>
        <position position="429"/>
    </location>
    <ligand>
        <name>[4Fe-4S] cluster</name>
        <dbReference type="ChEBI" id="CHEBI:49883"/>
        <label>1</label>
    </ligand>
</feature>
<keyword evidence="5 8" id="KW-0249">Electron transport</keyword>
<dbReference type="SUPFAM" id="SSF46548">
    <property type="entry name" value="alpha-helical ferredoxin"/>
    <property type="match status" value="1"/>
</dbReference>
<keyword evidence="8" id="KW-1003">Cell membrane</keyword>
<dbReference type="PROSITE" id="PS00198">
    <property type="entry name" value="4FE4S_FER_1"/>
    <property type="match status" value="1"/>
</dbReference>
<dbReference type="RefSeq" id="WP_020912473.1">
    <property type="nucleotide sequence ID" value="NC_011566.1"/>
</dbReference>
<keyword evidence="8" id="KW-0472">Membrane</keyword>
<feature type="compositionally biased region" description="Low complexity" evidence="9">
    <location>
        <begin position="540"/>
        <end position="554"/>
    </location>
</feature>
<dbReference type="InterPro" id="IPR026902">
    <property type="entry name" value="RnfC_N"/>
</dbReference>
<evidence type="ECO:0000256" key="1">
    <source>
        <dbReference type="ARBA" id="ARBA00022448"/>
    </source>
</evidence>
<dbReference type="EC" id="7.-.-.-" evidence="8"/>
<dbReference type="GO" id="GO:0051539">
    <property type="term" value="F:4 iron, 4 sulfur cluster binding"/>
    <property type="evidence" value="ECO:0007669"/>
    <property type="project" value="UniProtKB-KW"/>
</dbReference>
<dbReference type="Gene3D" id="3.30.70.20">
    <property type="match status" value="1"/>
</dbReference>
<keyword evidence="3 8" id="KW-0479">Metal-binding</keyword>
<dbReference type="eggNOG" id="COG4656">
    <property type="taxonomic scope" value="Bacteria"/>
</dbReference>
<dbReference type="STRING" id="225849.swp_2369"/>
<feature type="compositionally biased region" description="Basic and acidic residues" evidence="9">
    <location>
        <begin position="465"/>
        <end position="489"/>
    </location>
</feature>
<evidence type="ECO:0000256" key="7">
    <source>
        <dbReference type="ARBA" id="ARBA00023014"/>
    </source>
</evidence>
<feature type="binding site" evidence="8">
    <location>
        <position position="380"/>
    </location>
    <ligand>
        <name>[4Fe-4S] cluster</name>
        <dbReference type="ChEBI" id="CHEBI:49883"/>
        <label>1</label>
    </ligand>
</feature>
<evidence type="ECO:0000313" key="12">
    <source>
        <dbReference type="Proteomes" id="UP000000753"/>
    </source>
</evidence>
<reference evidence="11 12" key="1">
    <citation type="journal article" date="2008" name="PLoS ONE">
        <title>Environmental adaptation: genomic analysis of the piezotolerant and psychrotolerant deep-sea iron reducing bacterium Shewanella piezotolerans WP3.</title>
        <authorList>
            <person name="Wang F."/>
            <person name="Wang J."/>
            <person name="Jian H."/>
            <person name="Zhang B."/>
            <person name="Li S."/>
            <person name="Wang F."/>
            <person name="Zeng X."/>
            <person name="Gao L."/>
            <person name="Bartlett D.H."/>
            <person name="Yu J."/>
            <person name="Hu S."/>
            <person name="Xiao X."/>
        </authorList>
    </citation>
    <scope>NUCLEOTIDE SEQUENCE [LARGE SCALE GENOMIC DNA]</scope>
    <source>
        <strain evidence="12">WP3 / JCM 13877</strain>
    </source>
</reference>
<evidence type="ECO:0000256" key="8">
    <source>
        <dbReference type="HAMAP-Rule" id="MF_00461"/>
    </source>
</evidence>
<dbReference type="Gene3D" id="3.40.50.11540">
    <property type="entry name" value="NADH-ubiquinone oxidoreductase 51kDa subunit"/>
    <property type="match status" value="1"/>
</dbReference>
<dbReference type="PANTHER" id="PTHR43034">
    <property type="entry name" value="ION-TRANSLOCATING OXIDOREDUCTASE COMPLEX SUBUNIT C"/>
    <property type="match status" value="1"/>
</dbReference>
<keyword evidence="8" id="KW-1278">Translocase</keyword>
<comment type="similarity">
    <text evidence="8">Belongs to the 4Fe4S bacterial-type ferredoxin family. RnfC subfamily.</text>
</comment>
<dbReference type="GO" id="GO:0009055">
    <property type="term" value="F:electron transfer activity"/>
    <property type="evidence" value="ECO:0007669"/>
    <property type="project" value="InterPro"/>
</dbReference>
<feature type="region of interest" description="Disordered" evidence="9">
    <location>
        <begin position="798"/>
        <end position="891"/>
    </location>
</feature>
<dbReference type="GO" id="GO:0005886">
    <property type="term" value="C:plasma membrane"/>
    <property type="evidence" value="ECO:0007669"/>
    <property type="project" value="UniProtKB-SubCell"/>
</dbReference>